<evidence type="ECO:0000256" key="4">
    <source>
        <dbReference type="ARBA" id="ARBA00022605"/>
    </source>
</evidence>
<dbReference type="PANTHER" id="PTHR11938:SF133">
    <property type="entry name" value="GLUTAMATE SYNTHASE (NADH)"/>
    <property type="match status" value="1"/>
</dbReference>
<sequence length="1521" mass="168990">MTYNQIPKAQGLYRPEFEHDACGIGLYAHIKGNATHDIVKKGLDMLCKLDHRGGQGSDPLTGDGAGLMIQIPDQFFKKTCNNMNLPENGRYGVGMIFFSDNDSEREKIEEQLNQIIQLEGQQLLGWRDVPVNTDTIGPVAKLSCPVVRQVFIGAADDLIDSLDFERKLYVIRKLAENWAREREMRFYFTSLSSNTIVYKGLLTPDQVDSFYIDLQDEDFVSAFSLVHSRFSTNTFPSWERAHPNRYIIHNGEINTLRGNMNWMKARENQFASEIFGEDLNKVLPILDRDGSDSSILDNAFEFFVLAGRSPAHAAMMMIPEPWTENPHMSKEKRAFYEYHSCLMEPWDGPTAISFTNGKQIGAILDRNGLRPARYYVTKDDYIIFSSEVGVIEVDEANVLVKDRLSPGKMLLIDLEEGRIISDEEIKSEIANSNPYQQWLDDSLIKLDKFEILVEEPVLNLQEKQRAFGYTYEDITKYLIPMITEGKDPLGSMGNDAPLAVLSEKPQSLFNYFKQLFAQVTNPPIDAIREHIVTSTMTLLGSEGNILHPTKDNAKRIQLATPVISNHELSQLRLNLYEGFKSRTVRSLFTENLEFSLNNLCNEIDEAIDEDVNLIIISDREMDENHTPIPILLAVSAIHQHLLYQGTRTKVSLIIESGEVREVHHFAALIGYGADAINPYLTFATYKEAIENGNLNNTYEKTIEQYIQAITEGVVKVMSKMGISTVQSYRGAQIFEAVGISMQVIERYFTGTASQIGGIGLETIAKEAKIRHQEAYKVRVDNSLESGSDFQWRKGGEHHAFNPTTIHTLQWACRKNDYSLFKKYTKSANEEQIGFLRNLFSIDPSRKSIPIDEVESIDSIVKRFKTGAMSFGSLSKEAHETLAIAMNRIGGRSNSGEGGEDAKRYVADENGDLRRSAIKQIASGRFGVKSHYLVNAEELQIKMAQGAKPGEGGQLPGNKVYPWVAEVRGSTPGVGLISPPPHHDIYSIEDLAQLIHDLKNANRDARISVKLVSKAGVGTIAAGVAKGAADVIVISGYDGGTGASPKTSIKHTGLPWELGLAEAHQTLMLNGLRDRVVLETDGKLMTGRDVVMAAILGAEEYGFATAPLVVLGCIMMRVCHKDTCPVGIATQNPELRDKFTGDPDHIVNFMTFIAQEVREIMAELGFKTMEEMIGRTDILQVSERAKAHWKAKDLDLTTLLHQPSGARTASIKQNHKIDQSLDMVEILPIVKEAIKKGNPIDASFSIKNVNRVAGTIIGSEISKRYGEEGLPEDTIVLRFNGSAGQSFGAFIPNGVTMLLSGDSNDYLGKGLSGGKIIVAPPNESTFKPSENVIIGNVSFYGATSGEAYINGCAGERFAVRNSGANVVVEGVGDHGCEYMTGGRVVILGEVGKNFGAGMSGGIAYVLPENQDTFKSLCNDEMIEFDHVFEEKEARLLEDMIQNHFDYTGSRKAEYILDNWDEMLSKFVKVIPKDYKRMMKRIDEQILAGLSKEEAIMSAFEANANTEKTINDFSIERTRAVVQ</sequence>
<dbReference type="EMBL" id="JAUSUD010000001">
    <property type="protein sequence ID" value="MDQ0228950.1"/>
    <property type="molecule type" value="Genomic_DNA"/>
</dbReference>
<dbReference type="NCBIfam" id="NF008730">
    <property type="entry name" value="PRK11750.1"/>
    <property type="match status" value="1"/>
</dbReference>
<keyword evidence="13" id="KW-0003">3Fe-4S</keyword>
<dbReference type="CDD" id="cd00713">
    <property type="entry name" value="GltS"/>
    <property type="match status" value="1"/>
</dbReference>
<dbReference type="EC" id="1.4.1.14" evidence="16"/>
<dbReference type="Gene3D" id="3.20.20.70">
    <property type="entry name" value="Aldolase class I"/>
    <property type="match status" value="2"/>
</dbReference>
<dbReference type="InterPro" id="IPR017932">
    <property type="entry name" value="GATase_2_dom"/>
</dbReference>
<evidence type="ECO:0000256" key="12">
    <source>
        <dbReference type="ARBA" id="ARBA00023164"/>
    </source>
</evidence>
<evidence type="ECO:0000256" key="5">
    <source>
        <dbReference type="ARBA" id="ARBA00022630"/>
    </source>
</evidence>
<evidence type="ECO:0000256" key="7">
    <source>
        <dbReference type="ARBA" id="ARBA00022723"/>
    </source>
</evidence>
<proteinExistence type="inferred from homology"/>
<dbReference type="PROSITE" id="PS51278">
    <property type="entry name" value="GATASE_TYPE_2"/>
    <property type="match status" value="1"/>
</dbReference>
<evidence type="ECO:0000256" key="3">
    <source>
        <dbReference type="ARBA" id="ARBA00009716"/>
    </source>
</evidence>
<dbReference type="SUPFAM" id="SSF51395">
    <property type="entry name" value="FMN-linked oxidoreductases"/>
    <property type="match status" value="1"/>
</dbReference>
<dbReference type="InterPro" id="IPR013785">
    <property type="entry name" value="Aldolase_TIM"/>
</dbReference>
<name>A0ABT9ZCG0_9BACI</name>
<dbReference type="Pfam" id="PF04898">
    <property type="entry name" value="Glu_syn_central"/>
    <property type="match status" value="1"/>
</dbReference>
<gene>
    <name evidence="16" type="ORF">J2S19_000200</name>
</gene>
<keyword evidence="17" id="KW-1185">Reference proteome</keyword>
<comment type="pathway">
    <text evidence="14">Amino-acid biosynthesis.</text>
</comment>
<dbReference type="InterPro" id="IPR050711">
    <property type="entry name" value="ET-N_metabolism_enzyme"/>
</dbReference>
<dbReference type="PANTHER" id="PTHR11938">
    <property type="entry name" value="FAD NADPH DEHYDROGENASE/OXIDOREDUCTASE"/>
    <property type="match status" value="1"/>
</dbReference>
<protein>
    <submittedName>
        <fullName evidence="16">Glutamate synthase (NADPH/NADH) large chain</fullName>
        <ecNumber evidence="16">1.4.1.13</ecNumber>
        <ecNumber evidence="16">1.4.1.14</ecNumber>
    </submittedName>
</protein>
<comment type="caution">
    <text evidence="16">The sequence shown here is derived from an EMBL/GenBank/DDBJ whole genome shotgun (WGS) entry which is preliminary data.</text>
</comment>
<dbReference type="Gene3D" id="2.160.20.60">
    <property type="entry name" value="Glutamate synthase, alpha subunit, C-terminal domain"/>
    <property type="match status" value="1"/>
</dbReference>
<comment type="cofactor">
    <cofactor evidence="2">
        <name>[3Fe-4S] cluster</name>
        <dbReference type="ChEBI" id="CHEBI:21137"/>
    </cofactor>
</comment>
<dbReference type="Pfam" id="PF00310">
    <property type="entry name" value="GATase_2"/>
    <property type="match status" value="1"/>
</dbReference>
<evidence type="ECO:0000256" key="1">
    <source>
        <dbReference type="ARBA" id="ARBA00001917"/>
    </source>
</evidence>
<dbReference type="SUPFAM" id="SSF56235">
    <property type="entry name" value="N-terminal nucleophile aminohydrolases (Ntn hydrolases)"/>
    <property type="match status" value="1"/>
</dbReference>
<dbReference type="CDD" id="cd02808">
    <property type="entry name" value="GltS_FMN"/>
    <property type="match status" value="1"/>
</dbReference>
<dbReference type="InterPro" id="IPR006982">
    <property type="entry name" value="Glu_synth_centr_N"/>
</dbReference>
<dbReference type="InterPro" id="IPR002932">
    <property type="entry name" value="Glu_synthdom"/>
</dbReference>
<dbReference type="EC" id="1.4.1.13" evidence="16"/>
<keyword evidence="5" id="KW-0285">Flavoprotein</keyword>
<keyword evidence="11" id="KW-0411">Iron-sulfur</keyword>
<dbReference type="GO" id="GO:0004355">
    <property type="term" value="F:glutamate synthase (NADPH) activity"/>
    <property type="evidence" value="ECO:0007669"/>
    <property type="project" value="UniProtKB-EC"/>
</dbReference>
<dbReference type="InterPro" id="IPR029055">
    <property type="entry name" value="Ntn_hydrolases_N"/>
</dbReference>
<dbReference type="RefSeq" id="WP_307335825.1">
    <property type="nucleotide sequence ID" value="NZ_JAUSUD010000001.1"/>
</dbReference>
<accession>A0ABT9ZCG0</accession>
<dbReference type="Gene3D" id="3.60.20.10">
    <property type="entry name" value="Glutamine Phosphoribosylpyrophosphate, subunit 1, domain 1"/>
    <property type="match status" value="1"/>
</dbReference>
<evidence type="ECO:0000313" key="17">
    <source>
        <dbReference type="Proteomes" id="UP001234495"/>
    </source>
</evidence>
<comment type="similarity">
    <text evidence="3">Belongs to the glutamate synthase family.</text>
</comment>
<dbReference type="Proteomes" id="UP001234495">
    <property type="component" value="Unassembled WGS sequence"/>
</dbReference>
<dbReference type="Pfam" id="PF01493">
    <property type="entry name" value="GXGXG"/>
    <property type="match status" value="1"/>
</dbReference>
<evidence type="ECO:0000256" key="8">
    <source>
        <dbReference type="ARBA" id="ARBA00022962"/>
    </source>
</evidence>
<keyword evidence="7" id="KW-0479">Metal-binding</keyword>
<evidence type="ECO:0000256" key="2">
    <source>
        <dbReference type="ARBA" id="ARBA00001927"/>
    </source>
</evidence>
<evidence type="ECO:0000256" key="9">
    <source>
        <dbReference type="ARBA" id="ARBA00023002"/>
    </source>
</evidence>
<keyword evidence="10" id="KW-0408">Iron</keyword>
<dbReference type="GO" id="GO:0016040">
    <property type="term" value="F:glutamate synthase (NADH) activity"/>
    <property type="evidence" value="ECO:0007669"/>
    <property type="project" value="UniProtKB-EC"/>
</dbReference>
<keyword evidence="4" id="KW-0028">Amino-acid biosynthesis</keyword>
<comment type="cofactor">
    <cofactor evidence="1">
        <name>FMN</name>
        <dbReference type="ChEBI" id="CHEBI:58210"/>
    </cofactor>
</comment>
<dbReference type="InterPro" id="IPR036485">
    <property type="entry name" value="Glu_synth_asu_C_sf"/>
</dbReference>
<evidence type="ECO:0000256" key="14">
    <source>
        <dbReference type="ARBA" id="ARBA00029440"/>
    </source>
</evidence>
<evidence type="ECO:0000256" key="13">
    <source>
        <dbReference type="ARBA" id="ARBA00023291"/>
    </source>
</evidence>
<evidence type="ECO:0000256" key="11">
    <source>
        <dbReference type="ARBA" id="ARBA00023014"/>
    </source>
</evidence>
<evidence type="ECO:0000313" key="16">
    <source>
        <dbReference type="EMBL" id="MDQ0228950.1"/>
    </source>
</evidence>
<dbReference type="CDD" id="cd00982">
    <property type="entry name" value="gltB_C"/>
    <property type="match status" value="1"/>
</dbReference>
<reference evidence="16 17" key="1">
    <citation type="submission" date="2023-07" db="EMBL/GenBank/DDBJ databases">
        <title>Genomic Encyclopedia of Type Strains, Phase IV (KMG-IV): sequencing the most valuable type-strain genomes for metagenomic binning, comparative biology and taxonomic classification.</title>
        <authorList>
            <person name="Goeker M."/>
        </authorList>
    </citation>
    <scope>NUCLEOTIDE SEQUENCE [LARGE SCALE GENOMIC DNA]</scope>
    <source>
        <strain evidence="16 17">DSM 29005</strain>
    </source>
</reference>
<dbReference type="InterPro" id="IPR002489">
    <property type="entry name" value="Glu_synth_asu_C"/>
</dbReference>
<organism evidence="16 17">
    <name type="scientific">Metabacillus malikii</name>
    <dbReference type="NCBI Taxonomy" id="1504265"/>
    <lineage>
        <taxon>Bacteria</taxon>
        <taxon>Bacillati</taxon>
        <taxon>Bacillota</taxon>
        <taxon>Bacilli</taxon>
        <taxon>Bacillales</taxon>
        <taxon>Bacillaceae</taxon>
        <taxon>Metabacillus</taxon>
    </lineage>
</organism>
<dbReference type="Pfam" id="PF01645">
    <property type="entry name" value="Glu_synthase"/>
    <property type="match status" value="1"/>
</dbReference>
<evidence type="ECO:0000256" key="6">
    <source>
        <dbReference type="ARBA" id="ARBA00022643"/>
    </source>
</evidence>
<keyword evidence="9 16" id="KW-0560">Oxidoreductase</keyword>
<keyword evidence="8" id="KW-0315">Glutamine amidotransferase</keyword>
<keyword evidence="6" id="KW-0288">FMN</keyword>
<evidence type="ECO:0000256" key="10">
    <source>
        <dbReference type="ARBA" id="ARBA00023004"/>
    </source>
</evidence>
<keyword evidence="12" id="KW-0314">Glutamate biosynthesis</keyword>
<evidence type="ECO:0000259" key="15">
    <source>
        <dbReference type="PROSITE" id="PS51278"/>
    </source>
</evidence>
<feature type="domain" description="Glutamine amidotransferase type-2" evidence="15">
    <location>
        <begin position="22"/>
        <end position="415"/>
    </location>
</feature>
<dbReference type="SUPFAM" id="SSF69336">
    <property type="entry name" value="Alpha subunit of glutamate synthase, C-terminal domain"/>
    <property type="match status" value="1"/>
</dbReference>